<name>A0A448WDJ6_9PLAT</name>
<feature type="region of interest" description="Disordered" evidence="1">
    <location>
        <begin position="83"/>
        <end position="117"/>
    </location>
</feature>
<feature type="compositionally biased region" description="Low complexity" evidence="1">
    <location>
        <begin position="100"/>
        <end position="115"/>
    </location>
</feature>
<gene>
    <name evidence="2" type="ORF">PXEA_LOCUS2508</name>
</gene>
<dbReference type="Proteomes" id="UP000784294">
    <property type="component" value="Unassembled WGS sequence"/>
</dbReference>
<accession>A0A448WDJ6</accession>
<feature type="compositionally biased region" description="Polar residues" evidence="1">
    <location>
        <begin position="339"/>
        <end position="348"/>
    </location>
</feature>
<feature type="compositionally biased region" description="Low complexity" evidence="1">
    <location>
        <begin position="349"/>
        <end position="363"/>
    </location>
</feature>
<comment type="caution">
    <text evidence="2">The sequence shown here is derived from an EMBL/GenBank/DDBJ whole genome shotgun (WGS) entry which is preliminary data.</text>
</comment>
<feature type="region of interest" description="Disordered" evidence="1">
    <location>
        <begin position="132"/>
        <end position="155"/>
    </location>
</feature>
<feature type="non-terminal residue" evidence="2">
    <location>
        <position position="578"/>
    </location>
</feature>
<feature type="region of interest" description="Disordered" evidence="1">
    <location>
        <begin position="180"/>
        <end position="209"/>
    </location>
</feature>
<evidence type="ECO:0000313" key="3">
    <source>
        <dbReference type="Proteomes" id="UP000784294"/>
    </source>
</evidence>
<reference evidence="2" key="1">
    <citation type="submission" date="2018-11" db="EMBL/GenBank/DDBJ databases">
        <authorList>
            <consortium name="Pathogen Informatics"/>
        </authorList>
    </citation>
    <scope>NUCLEOTIDE SEQUENCE</scope>
</reference>
<feature type="region of interest" description="Disordered" evidence="1">
    <location>
        <begin position="333"/>
        <end position="368"/>
    </location>
</feature>
<evidence type="ECO:0000256" key="1">
    <source>
        <dbReference type="SAM" id="MobiDB-lite"/>
    </source>
</evidence>
<dbReference type="AlphaFoldDB" id="A0A448WDJ6"/>
<evidence type="ECO:0000313" key="2">
    <source>
        <dbReference type="EMBL" id="VEL09068.1"/>
    </source>
</evidence>
<proteinExistence type="predicted"/>
<dbReference type="EMBL" id="CAAALY010005383">
    <property type="protein sequence ID" value="VEL09068.1"/>
    <property type="molecule type" value="Genomic_DNA"/>
</dbReference>
<sequence>MASQLLRHRMYENSSGPGQIACNETGEFGSAASTYDLQALMAGIVAGDCLSAQVDNGVGVGGSGPGGEEALAYGAFSLCTSSPDRPNPAHRPQNFFSLGPGSLPSLPTTATSSGLDDTLYPPLELLYRRQRHASNGSSSPSPPPSTSMISEEPQLDSSLPMSFGVAKSVMLATTAASVVSSASSSSNQENNLATGDMFTTCPSTSPASIGQPRDVYSANSINQSQSSRCPAGSGVSGIKRSGTRRYLNHSSSPPQTVATHLGAHCLDSLSHNQQQKIFQNPLQAINALQMLQNIIAVAQPGGSLPVPAAAAAAVAATATRLNHCLPLNSFAPGPGDLSGSRQDSNQLESTISPSSSSPSITTSNLPADSITSWANNGLVSGSRLMGQDEKTNPGLHVALTPIGIPTRAVEAMTTKQNNLDEALLQTGGPNVAAVAAMMMTMMMSSSAPGLVTGNAFSAISTHNTAETRAPTISSDSSTCKTPNSGSFLPDCGTVISHGGLGSSTSPIGLPSLGAGSSCLPMMINTFLRGNSKPQSYSFGFDSAQADTIRIGAPGLFTSRSSDESAPVLNGGLTSSVTS</sequence>
<feature type="region of interest" description="Disordered" evidence="1">
    <location>
        <begin position="559"/>
        <end position="578"/>
    </location>
</feature>
<protein>
    <submittedName>
        <fullName evidence="2">Uncharacterized protein</fullName>
    </submittedName>
</protein>
<organism evidence="2 3">
    <name type="scientific">Protopolystoma xenopodis</name>
    <dbReference type="NCBI Taxonomy" id="117903"/>
    <lineage>
        <taxon>Eukaryota</taxon>
        <taxon>Metazoa</taxon>
        <taxon>Spiralia</taxon>
        <taxon>Lophotrochozoa</taxon>
        <taxon>Platyhelminthes</taxon>
        <taxon>Monogenea</taxon>
        <taxon>Polyopisthocotylea</taxon>
        <taxon>Polystomatidea</taxon>
        <taxon>Polystomatidae</taxon>
        <taxon>Protopolystoma</taxon>
    </lineage>
</organism>
<keyword evidence="3" id="KW-1185">Reference proteome</keyword>